<comment type="similarity">
    <text evidence="2">Belongs to the UPF0057 (PMP3) family.</text>
</comment>
<feature type="transmembrane region" description="Helical" evidence="6">
    <location>
        <begin position="40"/>
        <end position="60"/>
    </location>
</feature>
<evidence type="ECO:0000313" key="7">
    <source>
        <dbReference type="EMBL" id="OQV16484.1"/>
    </source>
</evidence>
<evidence type="ECO:0008006" key="9">
    <source>
        <dbReference type="Google" id="ProtNLM"/>
    </source>
</evidence>
<dbReference type="Pfam" id="PF01679">
    <property type="entry name" value="Pmp3"/>
    <property type="match status" value="1"/>
</dbReference>
<dbReference type="InterPro" id="IPR000612">
    <property type="entry name" value="PMP3"/>
</dbReference>
<dbReference type="PROSITE" id="PS01309">
    <property type="entry name" value="UPF0057"/>
    <property type="match status" value="1"/>
</dbReference>
<evidence type="ECO:0000256" key="1">
    <source>
        <dbReference type="ARBA" id="ARBA00004370"/>
    </source>
</evidence>
<protein>
    <recommendedName>
        <fullName evidence="9">Plasma membrane proteolipid 3</fullName>
    </recommendedName>
</protein>
<evidence type="ECO:0000256" key="2">
    <source>
        <dbReference type="ARBA" id="ARBA00009530"/>
    </source>
</evidence>
<reference evidence="8" key="1">
    <citation type="submission" date="2017-01" db="EMBL/GenBank/DDBJ databases">
        <title>Comparative genomics of anhydrobiosis in the tardigrade Hypsibius dujardini.</title>
        <authorList>
            <person name="Yoshida Y."/>
            <person name="Koutsovoulos G."/>
            <person name="Laetsch D."/>
            <person name="Stevens L."/>
            <person name="Kumar S."/>
            <person name="Horikawa D."/>
            <person name="Ishino K."/>
            <person name="Komine S."/>
            <person name="Tomita M."/>
            <person name="Blaxter M."/>
            <person name="Arakawa K."/>
        </authorList>
    </citation>
    <scope>NUCLEOTIDE SEQUENCE [LARGE SCALE GENOMIC DNA]</scope>
    <source>
        <strain evidence="8">Z151</strain>
    </source>
</reference>
<dbReference type="Proteomes" id="UP000192578">
    <property type="component" value="Unassembled WGS sequence"/>
</dbReference>
<organism evidence="7 8">
    <name type="scientific">Hypsibius exemplaris</name>
    <name type="common">Freshwater tardigrade</name>
    <dbReference type="NCBI Taxonomy" id="2072580"/>
    <lineage>
        <taxon>Eukaryota</taxon>
        <taxon>Metazoa</taxon>
        <taxon>Ecdysozoa</taxon>
        <taxon>Tardigrada</taxon>
        <taxon>Eutardigrada</taxon>
        <taxon>Parachela</taxon>
        <taxon>Hypsibioidea</taxon>
        <taxon>Hypsibiidae</taxon>
        <taxon>Hypsibius</taxon>
    </lineage>
</organism>
<keyword evidence="4 6" id="KW-1133">Transmembrane helix</keyword>
<keyword evidence="8" id="KW-1185">Reference proteome</keyword>
<comment type="subcellular location">
    <subcellularLocation>
        <location evidence="1">Membrane</location>
    </subcellularLocation>
</comment>
<evidence type="ECO:0000256" key="6">
    <source>
        <dbReference type="SAM" id="Phobius"/>
    </source>
</evidence>
<gene>
    <name evidence="7" type="ORF">BV898_09323</name>
</gene>
<evidence type="ECO:0000256" key="4">
    <source>
        <dbReference type="ARBA" id="ARBA00022989"/>
    </source>
</evidence>
<proteinExistence type="inferred from homology"/>
<dbReference type="PANTHER" id="PTHR21659">
    <property type="entry name" value="HYDROPHOBIC PROTEIN RCI2 LOW TEMPERATURE AND SALT RESPONSIVE PROTEIN LTI6 -RELATED"/>
    <property type="match status" value="1"/>
</dbReference>
<name>A0A1W0WMP5_HYPEX</name>
<dbReference type="EMBL" id="MTYJ01000073">
    <property type="protein sequence ID" value="OQV16484.1"/>
    <property type="molecule type" value="Genomic_DNA"/>
</dbReference>
<evidence type="ECO:0000256" key="5">
    <source>
        <dbReference type="ARBA" id="ARBA00023136"/>
    </source>
</evidence>
<dbReference type="PANTHER" id="PTHR21659:SF42">
    <property type="entry name" value="UPF0057 MEMBRANE PROTEIN ZK632.10-RELATED"/>
    <property type="match status" value="1"/>
</dbReference>
<sequence length="97" mass="10466">MGKKGRGQAGPSTVKFNGKFHSHRSPQSGFAHSPVATGPFGFFTCTDIFKFIAAIILPPLGVFLERGCNKDLAINILLTLLGFIPGIIHACYIICKF</sequence>
<accession>A0A1W0WMP5</accession>
<keyword evidence="3 6" id="KW-0812">Transmembrane</keyword>
<dbReference type="AlphaFoldDB" id="A0A1W0WMP5"/>
<comment type="caution">
    <text evidence="7">The sequence shown here is derived from an EMBL/GenBank/DDBJ whole genome shotgun (WGS) entry which is preliminary data.</text>
</comment>
<dbReference type="GO" id="GO:0016020">
    <property type="term" value="C:membrane"/>
    <property type="evidence" value="ECO:0007669"/>
    <property type="project" value="UniProtKB-SubCell"/>
</dbReference>
<feature type="transmembrane region" description="Helical" evidence="6">
    <location>
        <begin position="72"/>
        <end position="95"/>
    </location>
</feature>
<dbReference type="OrthoDB" id="2802411at2759"/>
<evidence type="ECO:0000313" key="8">
    <source>
        <dbReference type="Proteomes" id="UP000192578"/>
    </source>
</evidence>
<keyword evidence="5 6" id="KW-0472">Membrane</keyword>
<evidence type="ECO:0000256" key="3">
    <source>
        <dbReference type="ARBA" id="ARBA00022692"/>
    </source>
</evidence>